<feature type="compositionally biased region" description="Acidic residues" evidence="6">
    <location>
        <begin position="434"/>
        <end position="449"/>
    </location>
</feature>
<sequence length="508" mass="56973">MFYGLMALAYLLVSVLWFIGIVRYWREILPMQHYLSVLVVCLLAAFGIHYGFYRYYNAHGTKSVVLTVFLVIFNSLRNSLSFFMLLLVALGYSVVKPSLGSTMRKCQILAVVHFIFSCIYALATVGRLGNNDTEMIGVLAILPLAVTMGTFYMWTLIALSRTVRFLHQRRQNFKLAMYRNLWRLLLVCAILILVLVAVNIANFAFRTDPRWVVYRWQVRWLLFDGWLTVIYTFAFFVILFLWRPTPHNYRYGLEELAGDEVDANAREADFSPTSSPTFAAADFHASTLRADRVSREPATGEDDLATSVDPAIALRQMASPSRFNEFLGEDDDIDDDHHRESDTSPSTTIGRSHYHKGSRSAYATLPDRPSLDSPKASLDATSPPVNKDASLLKAAQGDKPPKYQSPATSSSSGRTASHHTPEALETSTLFDVGDQYDIDLAGEDSDDQDTSPLSPHPPVQTARGHTTDAHTPLTQTTTSDDLHRGQDGDQEDNDDGFSAFQRSHHDHQ</sequence>
<accession>A0A9W8AW88</accession>
<dbReference type="AlphaFoldDB" id="A0A9W8AW88"/>
<evidence type="ECO:0000256" key="3">
    <source>
        <dbReference type="ARBA" id="ARBA00022729"/>
    </source>
</evidence>
<organism evidence="9 10">
    <name type="scientific">Dispira parvispora</name>
    <dbReference type="NCBI Taxonomy" id="1520584"/>
    <lineage>
        <taxon>Eukaryota</taxon>
        <taxon>Fungi</taxon>
        <taxon>Fungi incertae sedis</taxon>
        <taxon>Zoopagomycota</taxon>
        <taxon>Kickxellomycotina</taxon>
        <taxon>Dimargaritomycetes</taxon>
        <taxon>Dimargaritales</taxon>
        <taxon>Dimargaritaceae</taxon>
        <taxon>Dispira</taxon>
    </lineage>
</organism>
<keyword evidence="2 7" id="KW-0812">Transmembrane</keyword>
<dbReference type="PANTHER" id="PTHR21229">
    <property type="entry name" value="LUNG SEVEN TRANSMEMBRANE RECEPTOR"/>
    <property type="match status" value="1"/>
</dbReference>
<dbReference type="InterPro" id="IPR009637">
    <property type="entry name" value="GPR107/GPR108-like"/>
</dbReference>
<gene>
    <name evidence="9" type="ORF">IWQ62_002190</name>
</gene>
<proteinExistence type="predicted"/>
<protein>
    <recommendedName>
        <fullName evidence="8">GOST seven transmembrane domain-containing protein</fullName>
    </recommendedName>
</protein>
<feature type="transmembrane region" description="Helical" evidence="7">
    <location>
        <begin position="181"/>
        <end position="205"/>
    </location>
</feature>
<feature type="transmembrane region" description="Helical" evidence="7">
    <location>
        <begin position="106"/>
        <end position="123"/>
    </location>
</feature>
<feature type="compositionally biased region" description="Polar residues" evidence="6">
    <location>
        <begin position="405"/>
        <end position="415"/>
    </location>
</feature>
<evidence type="ECO:0000256" key="2">
    <source>
        <dbReference type="ARBA" id="ARBA00022692"/>
    </source>
</evidence>
<dbReference type="Proteomes" id="UP001150925">
    <property type="component" value="Unassembled WGS sequence"/>
</dbReference>
<feature type="transmembrane region" description="Helical" evidence="7">
    <location>
        <begin position="34"/>
        <end position="52"/>
    </location>
</feature>
<dbReference type="EMBL" id="JANBPY010000432">
    <property type="protein sequence ID" value="KAJ1966886.1"/>
    <property type="molecule type" value="Genomic_DNA"/>
</dbReference>
<dbReference type="GO" id="GO:0016020">
    <property type="term" value="C:membrane"/>
    <property type="evidence" value="ECO:0007669"/>
    <property type="project" value="UniProtKB-SubCell"/>
</dbReference>
<feature type="region of interest" description="Disordered" evidence="6">
    <location>
        <begin position="325"/>
        <end position="508"/>
    </location>
</feature>
<evidence type="ECO:0000259" key="8">
    <source>
        <dbReference type="Pfam" id="PF06814"/>
    </source>
</evidence>
<keyword evidence="3" id="KW-0732">Signal</keyword>
<keyword evidence="4 7" id="KW-1133">Transmembrane helix</keyword>
<evidence type="ECO:0000256" key="6">
    <source>
        <dbReference type="SAM" id="MobiDB-lite"/>
    </source>
</evidence>
<feature type="transmembrane region" description="Helical" evidence="7">
    <location>
        <begin position="6"/>
        <end position="25"/>
    </location>
</feature>
<evidence type="ECO:0000313" key="10">
    <source>
        <dbReference type="Proteomes" id="UP001150925"/>
    </source>
</evidence>
<feature type="transmembrane region" description="Helical" evidence="7">
    <location>
        <begin position="135"/>
        <end position="160"/>
    </location>
</feature>
<evidence type="ECO:0000313" key="9">
    <source>
        <dbReference type="EMBL" id="KAJ1966886.1"/>
    </source>
</evidence>
<feature type="transmembrane region" description="Helical" evidence="7">
    <location>
        <begin position="64"/>
        <end position="94"/>
    </location>
</feature>
<evidence type="ECO:0000256" key="4">
    <source>
        <dbReference type="ARBA" id="ARBA00022989"/>
    </source>
</evidence>
<dbReference type="InterPro" id="IPR053937">
    <property type="entry name" value="GOST_TM"/>
</dbReference>
<keyword evidence="10" id="KW-1185">Reference proteome</keyword>
<dbReference type="PANTHER" id="PTHR21229:SF1">
    <property type="entry name" value="GH17801P"/>
    <property type="match status" value="1"/>
</dbReference>
<reference evidence="9" key="1">
    <citation type="submission" date="2022-07" db="EMBL/GenBank/DDBJ databases">
        <title>Phylogenomic reconstructions and comparative analyses of Kickxellomycotina fungi.</title>
        <authorList>
            <person name="Reynolds N.K."/>
            <person name="Stajich J.E."/>
            <person name="Barry K."/>
            <person name="Grigoriev I.V."/>
            <person name="Crous P."/>
            <person name="Smith M.E."/>
        </authorList>
    </citation>
    <scope>NUCLEOTIDE SEQUENCE</scope>
    <source>
        <strain evidence="9">RSA 1196</strain>
    </source>
</reference>
<evidence type="ECO:0000256" key="5">
    <source>
        <dbReference type="ARBA" id="ARBA00023136"/>
    </source>
</evidence>
<dbReference type="OrthoDB" id="19932at2759"/>
<name>A0A9W8AW88_9FUNG</name>
<dbReference type="GO" id="GO:0005794">
    <property type="term" value="C:Golgi apparatus"/>
    <property type="evidence" value="ECO:0007669"/>
    <property type="project" value="TreeGrafter"/>
</dbReference>
<dbReference type="Pfam" id="PF06814">
    <property type="entry name" value="GOST_TM"/>
    <property type="match status" value="1"/>
</dbReference>
<dbReference type="GO" id="GO:0042147">
    <property type="term" value="P:retrograde transport, endosome to Golgi"/>
    <property type="evidence" value="ECO:0007669"/>
    <property type="project" value="TreeGrafter"/>
</dbReference>
<comment type="caution">
    <text evidence="9">The sequence shown here is derived from an EMBL/GenBank/DDBJ whole genome shotgun (WGS) entry which is preliminary data.</text>
</comment>
<dbReference type="GO" id="GO:0005829">
    <property type="term" value="C:cytosol"/>
    <property type="evidence" value="ECO:0007669"/>
    <property type="project" value="GOC"/>
</dbReference>
<comment type="subcellular location">
    <subcellularLocation>
        <location evidence="1">Membrane</location>
        <topology evidence="1">Multi-pass membrane protein</topology>
    </subcellularLocation>
</comment>
<feature type="domain" description="GOST seven transmembrane" evidence="8">
    <location>
        <begin position="2"/>
        <end position="248"/>
    </location>
</feature>
<evidence type="ECO:0000256" key="7">
    <source>
        <dbReference type="SAM" id="Phobius"/>
    </source>
</evidence>
<keyword evidence="5 7" id="KW-0472">Membrane</keyword>
<feature type="transmembrane region" description="Helical" evidence="7">
    <location>
        <begin position="225"/>
        <end position="242"/>
    </location>
</feature>
<evidence type="ECO:0000256" key="1">
    <source>
        <dbReference type="ARBA" id="ARBA00004141"/>
    </source>
</evidence>